<keyword evidence="3" id="KW-1185">Reference proteome</keyword>
<dbReference type="AlphaFoldDB" id="A0AAV6YCL3"/>
<feature type="non-terminal residue" evidence="2">
    <location>
        <position position="1"/>
    </location>
</feature>
<protein>
    <submittedName>
        <fullName evidence="2">Uncharacterized protein</fullName>
    </submittedName>
</protein>
<feature type="non-terminal residue" evidence="2">
    <location>
        <position position="141"/>
    </location>
</feature>
<organism evidence="2 3">
    <name type="scientific">Engystomops pustulosus</name>
    <name type="common">Tungara frog</name>
    <name type="synonym">Physalaemus pustulosus</name>
    <dbReference type="NCBI Taxonomy" id="76066"/>
    <lineage>
        <taxon>Eukaryota</taxon>
        <taxon>Metazoa</taxon>
        <taxon>Chordata</taxon>
        <taxon>Craniata</taxon>
        <taxon>Vertebrata</taxon>
        <taxon>Euteleostomi</taxon>
        <taxon>Amphibia</taxon>
        <taxon>Batrachia</taxon>
        <taxon>Anura</taxon>
        <taxon>Neobatrachia</taxon>
        <taxon>Hyloidea</taxon>
        <taxon>Leptodactylidae</taxon>
        <taxon>Leiuperinae</taxon>
        <taxon>Engystomops</taxon>
    </lineage>
</organism>
<comment type="caution">
    <text evidence="2">The sequence shown here is derived from an EMBL/GenBank/DDBJ whole genome shotgun (WGS) entry which is preliminary data.</text>
</comment>
<reference evidence="2" key="1">
    <citation type="thesis" date="2020" institute="ProQuest LLC" country="789 East Eisenhower Parkway, Ann Arbor, MI, USA">
        <title>Comparative Genomics and Chromosome Evolution.</title>
        <authorList>
            <person name="Mudd A.B."/>
        </authorList>
    </citation>
    <scope>NUCLEOTIDE SEQUENCE</scope>
    <source>
        <strain evidence="2">237g6f4</strain>
        <tissue evidence="2">Blood</tissue>
    </source>
</reference>
<accession>A0AAV6YCL3</accession>
<proteinExistence type="predicted"/>
<feature type="region of interest" description="Disordered" evidence="1">
    <location>
        <begin position="100"/>
        <end position="141"/>
    </location>
</feature>
<gene>
    <name evidence="2" type="ORF">GDO81_019129</name>
</gene>
<evidence type="ECO:0000313" key="2">
    <source>
        <dbReference type="EMBL" id="KAG8534566.1"/>
    </source>
</evidence>
<name>A0AAV6YCL3_ENGPU</name>
<dbReference type="Proteomes" id="UP000824782">
    <property type="component" value="Unassembled WGS sequence"/>
</dbReference>
<evidence type="ECO:0000313" key="3">
    <source>
        <dbReference type="Proteomes" id="UP000824782"/>
    </source>
</evidence>
<sequence>AKRIKEELALLPPLTVPKLTLPKDRQEAMTGTLYRKTSQLLDTLQQMSANSKVVDITHKKGGNPASQLLEQTARLQALSDTIDKLKVGFFSSVMSSAGGDSGVMSSAGGDSGVMSSAGGDSGVMSSAGGDSSVMSSAGGDS</sequence>
<dbReference type="EMBL" id="WNYA01099919">
    <property type="protein sequence ID" value="KAG8534566.1"/>
    <property type="molecule type" value="Genomic_DNA"/>
</dbReference>
<evidence type="ECO:0000256" key="1">
    <source>
        <dbReference type="SAM" id="MobiDB-lite"/>
    </source>
</evidence>